<dbReference type="SUPFAM" id="SSF82171">
    <property type="entry name" value="DPP6 N-terminal domain-like"/>
    <property type="match status" value="1"/>
</dbReference>
<comment type="caution">
    <text evidence="4">The sequence shown here is derived from an EMBL/GenBank/DDBJ whole genome shotgun (WGS) entry which is preliminary data.</text>
</comment>
<feature type="compositionally biased region" description="Polar residues" evidence="1">
    <location>
        <begin position="108"/>
        <end position="124"/>
    </location>
</feature>
<keyword evidence="2" id="KW-0472">Membrane</keyword>
<feature type="region of interest" description="Disordered" evidence="1">
    <location>
        <begin position="108"/>
        <end position="131"/>
    </location>
</feature>
<dbReference type="AlphaFoldDB" id="A0A1Q5PNQ4"/>
<keyword evidence="2" id="KW-0812">Transmembrane</keyword>
<reference evidence="4 5" key="1">
    <citation type="submission" date="2016-11" db="EMBL/GenBank/DDBJ databases">
        <title>Actinomyces gypaetusis sp. nov. isolated from the vulture Gypaetus barbatus in Qinghai Tibet Plateau China.</title>
        <authorList>
            <person name="Meng X."/>
        </authorList>
    </citation>
    <scope>NUCLEOTIDE SEQUENCE [LARGE SCALE GENOMIC DNA]</scope>
    <source>
        <strain evidence="4 5">VUL4_2</strain>
    </source>
</reference>
<dbReference type="EMBL" id="MQSV01000002">
    <property type="protein sequence ID" value="OKL49060.1"/>
    <property type="molecule type" value="Genomic_DNA"/>
</dbReference>
<dbReference type="Proteomes" id="UP000186785">
    <property type="component" value="Unassembled WGS sequence"/>
</dbReference>
<accession>A0A1Q5PNQ4</accession>
<proteinExistence type="predicted"/>
<evidence type="ECO:0000256" key="1">
    <source>
        <dbReference type="SAM" id="MobiDB-lite"/>
    </source>
</evidence>
<feature type="transmembrane region" description="Helical" evidence="2">
    <location>
        <begin position="141"/>
        <end position="162"/>
    </location>
</feature>
<evidence type="ECO:0000313" key="5">
    <source>
        <dbReference type="Proteomes" id="UP000186785"/>
    </source>
</evidence>
<keyword evidence="5" id="KW-1185">Reference proteome</keyword>
<organism evidence="4 5">
    <name type="scientific">Boudabousia liubingyangii</name>
    <dbReference type="NCBI Taxonomy" id="1921764"/>
    <lineage>
        <taxon>Bacteria</taxon>
        <taxon>Bacillati</taxon>
        <taxon>Actinomycetota</taxon>
        <taxon>Actinomycetes</taxon>
        <taxon>Actinomycetales</taxon>
        <taxon>Actinomycetaceae</taxon>
        <taxon>Boudabousia</taxon>
    </lineage>
</organism>
<feature type="compositionally biased region" description="Polar residues" evidence="1">
    <location>
        <begin position="1"/>
        <end position="20"/>
    </location>
</feature>
<keyword evidence="2" id="KW-1133">Transmembrane helix</keyword>
<name>A0A1Q5PNQ4_9ACTO</name>
<dbReference type="STRING" id="1921764.BSR28_03870"/>
<dbReference type="OrthoDB" id="3261179at2"/>
<dbReference type="Pfam" id="PF25591">
    <property type="entry name" value="LRV_2"/>
    <property type="match status" value="1"/>
</dbReference>
<feature type="domain" description="Leucine rich repeat variant" evidence="3">
    <location>
        <begin position="18"/>
        <end position="72"/>
    </location>
</feature>
<sequence length="586" mass="65208">MSMPPNSQNSLPGGNGSDPTAQLLRDPNLDPSILAQIVNSRRDLWLQVAMHPRIYPELLHYLAEKGDPQTAQYARLALQVQQGIPAPTAAMASSTAEGKNDQQIAGNQVHDGQQSSLPSYQQANVAAGTQDVSQPKRKKTWWIAAGVAVILTVTGIGGYFLLSNNQQSASPYLSVAEMSSDFLTGKVEVIDAESPKFPGEFSKDSAHIWTVETSPDKKQVLMGVEGVGQESKSDFITYVVYDVAALRKGEGPRAMTPDNFNVSVARLLDSNQIQVVRLVDGKQKLETYDLDNFDKPLESIEFKFANPSNEEHRKHCWLSPIYPSQKQYLSCEYKGVVVFDHKSGDFQNYDTMATHVFRSSSEPNYLLLSDSTSAKIYPLNDRVKARRLEGAERLYGHSYLFIASDGSSQISNFKLDAEGNNLTELEEVFADEFNKPGLTKASPQEMANSLKLMPEEERKDLKDTFLLPGERIVRFDRSRLEHKASADNIFFANDRILFTTRLDPSKDVMLICEGYEKQGNVEMCLDKEGKPASKLVPFNHPAVLFKKPVDENGRDLTRGVVIDQNTAFMAQVEENKVRLAIAETAK</sequence>
<evidence type="ECO:0000259" key="3">
    <source>
        <dbReference type="Pfam" id="PF25591"/>
    </source>
</evidence>
<feature type="region of interest" description="Disordered" evidence="1">
    <location>
        <begin position="1"/>
        <end position="26"/>
    </location>
</feature>
<gene>
    <name evidence="4" type="ORF">BSR29_04305</name>
</gene>
<evidence type="ECO:0000256" key="2">
    <source>
        <dbReference type="SAM" id="Phobius"/>
    </source>
</evidence>
<protein>
    <recommendedName>
        <fullName evidence="3">Leucine rich repeat variant domain-containing protein</fullName>
    </recommendedName>
</protein>
<dbReference type="InterPro" id="IPR057893">
    <property type="entry name" value="LRV_2"/>
</dbReference>
<dbReference type="RefSeq" id="WP_143237099.1">
    <property type="nucleotide sequence ID" value="NZ_MQSV01000002.1"/>
</dbReference>
<evidence type="ECO:0000313" key="4">
    <source>
        <dbReference type="EMBL" id="OKL49060.1"/>
    </source>
</evidence>